<evidence type="ECO:0000313" key="1">
    <source>
        <dbReference type="EMBL" id="EFX71279.1"/>
    </source>
</evidence>
<dbReference type="KEGG" id="dpx:DAPPUDRAFT_111869"/>
<dbReference type="EMBL" id="GL732611">
    <property type="protein sequence ID" value="EFX71279.1"/>
    <property type="molecule type" value="Genomic_DNA"/>
</dbReference>
<organism evidence="1 2">
    <name type="scientific">Daphnia pulex</name>
    <name type="common">Water flea</name>
    <dbReference type="NCBI Taxonomy" id="6669"/>
    <lineage>
        <taxon>Eukaryota</taxon>
        <taxon>Metazoa</taxon>
        <taxon>Ecdysozoa</taxon>
        <taxon>Arthropoda</taxon>
        <taxon>Crustacea</taxon>
        <taxon>Branchiopoda</taxon>
        <taxon>Diplostraca</taxon>
        <taxon>Cladocera</taxon>
        <taxon>Anomopoda</taxon>
        <taxon>Daphniidae</taxon>
        <taxon>Daphnia</taxon>
    </lineage>
</organism>
<proteinExistence type="predicted"/>
<dbReference type="AlphaFoldDB" id="E9HAC1"/>
<name>E9HAC1_DAPPU</name>
<dbReference type="HOGENOM" id="CLU_1733353_0_0_1"/>
<gene>
    <name evidence="1" type="ORF">DAPPUDRAFT_111869</name>
</gene>
<dbReference type="InParanoid" id="E9HAC1"/>
<sequence>MTAETFKRGRSASLWNWLGMRFDHHHQQQRVDRKSTGTKDSCKVKLLPGSSESERMKVADVTPAAVADFHLSCLTLAESPRRWNPKRMRRPVSCYILPVGDGNRSYSETHFPSEPIPQRVRTAGSIQNLVSFDTSIYDQHQIKDDQFHLKI</sequence>
<evidence type="ECO:0000313" key="2">
    <source>
        <dbReference type="Proteomes" id="UP000000305"/>
    </source>
</evidence>
<keyword evidence="2" id="KW-1185">Reference proteome</keyword>
<reference evidence="1 2" key="1">
    <citation type="journal article" date="2011" name="Science">
        <title>The ecoresponsive genome of Daphnia pulex.</title>
        <authorList>
            <person name="Colbourne J.K."/>
            <person name="Pfrender M.E."/>
            <person name="Gilbert D."/>
            <person name="Thomas W.K."/>
            <person name="Tucker A."/>
            <person name="Oakley T.H."/>
            <person name="Tokishita S."/>
            <person name="Aerts A."/>
            <person name="Arnold G.J."/>
            <person name="Basu M.K."/>
            <person name="Bauer D.J."/>
            <person name="Caceres C.E."/>
            <person name="Carmel L."/>
            <person name="Casola C."/>
            <person name="Choi J.H."/>
            <person name="Detter J.C."/>
            <person name="Dong Q."/>
            <person name="Dusheyko S."/>
            <person name="Eads B.D."/>
            <person name="Frohlich T."/>
            <person name="Geiler-Samerotte K.A."/>
            <person name="Gerlach D."/>
            <person name="Hatcher P."/>
            <person name="Jogdeo S."/>
            <person name="Krijgsveld J."/>
            <person name="Kriventseva E.V."/>
            <person name="Kultz D."/>
            <person name="Laforsch C."/>
            <person name="Lindquist E."/>
            <person name="Lopez J."/>
            <person name="Manak J.R."/>
            <person name="Muller J."/>
            <person name="Pangilinan J."/>
            <person name="Patwardhan R.P."/>
            <person name="Pitluck S."/>
            <person name="Pritham E.J."/>
            <person name="Rechtsteiner A."/>
            <person name="Rho M."/>
            <person name="Rogozin I.B."/>
            <person name="Sakarya O."/>
            <person name="Salamov A."/>
            <person name="Schaack S."/>
            <person name="Shapiro H."/>
            <person name="Shiga Y."/>
            <person name="Skalitzky C."/>
            <person name="Smith Z."/>
            <person name="Souvorov A."/>
            <person name="Sung W."/>
            <person name="Tang Z."/>
            <person name="Tsuchiya D."/>
            <person name="Tu H."/>
            <person name="Vos H."/>
            <person name="Wang M."/>
            <person name="Wolf Y.I."/>
            <person name="Yamagata H."/>
            <person name="Yamada T."/>
            <person name="Ye Y."/>
            <person name="Shaw J.R."/>
            <person name="Andrews J."/>
            <person name="Crease T.J."/>
            <person name="Tang H."/>
            <person name="Lucas S.M."/>
            <person name="Robertson H.M."/>
            <person name="Bork P."/>
            <person name="Koonin E.V."/>
            <person name="Zdobnov E.M."/>
            <person name="Grigoriev I.V."/>
            <person name="Lynch M."/>
            <person name="Boore J.L."/>
        </authorList>
    </citation>
    <scope>NUCLEOTIDE SEQUENCE [LARGE SCALE GENOMIC DNA]</scope>
</reference>
<dbReference type="Proteomes" id="UP000000305">
    <property type="component" value="Unassembled WGS sequence"/>
</dbReference>
<accession>E9HAC1</accession>
<protein>
    <submittedName>
        <fullName evidence="1">Uncharacterized protein</fullName>
    </submittedName>
</protein>